<dbReference type="Gene3D" id="3.40.50.1820">
    <property type="entry name" value="alpha/beta hydrolase"/>
    <property type="match status" value="1"/>
</dbReference>
<evidence type="ECO:0000256" key="1">
    <source>
        <dbReference type="ARBA" id="ARBA00022729"/>
    </source>
</evidence>
<dbReference type="InterPro" id="IPR029058">
    <property type="entry name" value="AB_hydrolase_fold"/>
</dbReference>
<dbReference type="Proteomes" id="UP000253977">
    <property type="component" value="Unassembled WGS sequence"/>
</dbReference>
<dbReference type="PANTHER" id="PTHR43037:SF1">
    <property type="entry name" value="BLL1128 PROTEIN"/>
    <property type="match status" value="1"/>
</dbReference>
<keyword evidence="2" id="KW-0378">Hydrolase</keyword>
<comment type="caution">
    <text evidence="3">The sequence shown here is derived from an EMBL/GenBank/DDBJ whole genome shotgun (WGS) entry which is preliminary data.</text>
</comment>
<accession>A0A369TH07</accession>
<keyword evidence="1" id="KW-0732">Signal</keyword>
<evidence type="ECO:0000256" key="2">
    <source>
        <dbReference type="ARBA" id="ARBA00022801"/>
    </source>
</evidence>
<organism evidence="3 4">
    <name type="scientific">Thalassococcus profundi</name>
    <dbReference type="NCBI Taxonomy" id="2282382"/>
    <lineage>
        <taxon>Bacteria</taxon>
        <taxon>Pseudomonadati</taxon>
        <taxon>Pseudomonadota</taxon>
        <taxon>Alphaproteobacteria</taxon>
        <taxon>Rhodobacterales</taxon>
        <taxon>Roseobacteraceae</taxon>
        <taxon>Thalassococcus</taxon>
    </lineage>
</organism>
<dbReference type="AlphaFoldDB" id="A0A369TH07"/>
<dbReference type="EMBL" id="QPMK01000019">
    <property type="protein sequence ID" value="RDD64639.1"/>
    <property type="molecule type" value="Genomic_DNA"/>
</dbReference>
<dbReference type="InterPro" id="IPR010126">
    <property type="entry name" value="Esterase_phb"/>
</dbReference>
<sequence>MKKLNVGASRPAADTAWSSAAHELVRRTLAQHGLDQNAGAAIGDALPNMVRLDELKDRFASPMTGRAARAVPSTPGARFDRTTFSCRAGSRDYLTYVPASAKDRVNGVIMMLHGCTQTPEDFAAGTGMNALAEEHGLVIVYPAQSRGDNAQSCWNWFNRRDQQRGQGEPAILAGIAAKVCAAHGVGRERNFVAGLSAGAAMAVILGDVYGDVFAAVGAHSGLPAGVARDVGSAYAAMAGNAVEQMQTTAKTQPTRTIIFHGTGDKTVHRSNSDAIARRACGDAAQCIETTATGTTAGRSYTCTLAYGPDGSALVEHWSIDGLGHAWSGGKPEGSYADTKGPDASAEMVRFFLDTPKGTI</sequence>
<dbReference type="InterPro" id="IPR050955">
    <property type="entry name" value="Plant_Biomass_Hydrol_Est"/>
</dbReference>
<reference evidence="3 4" key="1">
    <citation type="submission" date="2018-07" db="EMBL/GenBank/DDBJ databases">
        <title>Thalassococcus profundi sp. nov., a marine bacterium isolated from deep seawater of Okinawa Trough.</title>
        <authorList>
            <person name="Yu M."/>
        </authorList>
    </citation>
    <scope>NUCLEOTIDE SEQUENCE [LARGE SCALE GENOMIC DNA]</scope>
    <source>
        <strain evidence="3 4">WRAS1</strain>
    </source>
</reference>
<dbReference type="OrthoDB" id="9767239at2"/>
<name>A0A369TH07_9RHOB</name>
<gene>
    <name evidence="3" type="ORF">DU478_18905</name>
</gene>
<evidence type="ECO:0000313" key="3">
    <source>
        <dbReference type="EMBL" id="RDD64639.1"/>
    </source>
</evidence>
<keyword evidence="4" id="KW-1185">Reference proteome</keyword>
<protein>
    <submittedName>
        <fullName evidence="3">Esterase</fullName>
    </submittedName>
</protein>
<dbReference type="GO" id="GO:0005576">
    <property type="term" value="C:extracellular region"/>
    <property type="evidence" value="ECO:0007669"/>
    <property type="project" value="InterPro"/>
</dbReference>
<dbReference type="GO" id="GO:0016787">
    <property type="term" value="F:hydrolase activity"/>
    <property type="evidence" value="ECO:0007669"/>
    <property type="project" value="UniProtKB-KW"/>
</dbReference>
<proteinExistence type="predicted"/>
<dbReference type="Pfam" id="PF10503">
    <property type="entry name" value="Esterase_PHB"/>
    <property type="match status" value="1"/>
</dbReference>
<dbReference type="SUPFAM" id="SSF53474">
    <property type="entry name" value="alpha/beta-Hydrolases"/>
    <property type="match status" value="1"/>
</dbReference>
<dbReference type="NCBIfam" id="TIGR01840">
    <property type="entry name" value="esterase_phb"/>
    <property type="match status" value="1"/>
</dbReference>
<dbReference type="RefSeq" id="WP_114512524.1">
    <property type="nucleotide sequence ID" value="NZ_QPMK01000019.1"/>
</dbReference>
<evidence type="ECO:0000313" key="4">
    <source>
        <dbReference type="Proteomes" id="UP000253977"/>
    </source>
</evidence>
<dbReference type="PANTHER" id="PTHR43037">
    <property type="entry name" value="UNNAMED PRODUCT-RELATED"/>
    <property type="match status" value="1"/>
</dbReference>